<keyword evidence="2" id="KW-0732">Signal</keyword>
<evidence type="ECO:0000313" key="3">
    <source>
        <dbReference type="EMBL" id="UGS35228.1"/>
    </source>
</evidence>
<feature type="compositionally biased region" description="Gly residues" evidence="1">
    <location>
        <begin position="165"/>
        <end position="191"/>
    </location>
</feature>
<keyword evidence="4" id="KW-1185">Reference proteome</keyword>
<sequence length="191" mass="18833">MRRAFACMLALVLGTACAILVACGGDARGLIGSSDADAMQQQLDQIESSVRRGQCGGLPGELADLQQQVNGLPSRVDAALRQRLQEGVANLAQISPDRCAIQAAKSATVPTTTTQTTPTTPTATTPTTPTATVPTTPTETVPTQTTPTTIPTTPPATEPPPTTTGGSGGATVPGNTGAGGAGGTGGGAATP</sequence>
<dbReference type="KEGG" id="sbae:DSM104329_01613"/>
<reference evidence="3" key="1">
    <citation type="journal article" date="2022" name="Int. J. Syst. Evol. Microbiol.">
        <title>Pseudomonas aegrilactucae sp. nov. and Pseudomonas morbosilactucae sp. nov., pathogens causing bacterial rot of lettuce in Japan.</title>
        <authorList>
            <person name="Sawada H."/>
            <person name="Fujikawa T."/>
            <person name="Satou M."/>
        </authorList>
    </citation>
    <scope>NUCLEOTIDE SEQUENCE</scope>
    <source>
        <strain evidence="3">0166_1</strain>
    </source>
</reference>
<dbReference type="RefSeq" id="WP_259314900.1">
    <property type="nucleotide sequence ID" value="NZ_CP087164.1"/>
</dbReference>
<name>A0A9E6XW59_9ACTN</name>
<evidence type="ECO:0000313" key="4">
    <source>
        <dbReference type="Proteomes" id="UP001162834"/>
    </source>
</evidence>
<feature type="chain" id="PRO_5039482336" evidence="2">
    <location>
        <begin position="19"/>
        <end position="191"/>
    </location>
</feature>
<dbReference type="EMBL" id="CP087164">
    <property type="protein sequence ID" value="UGS35228.1"/>
    <property type="molecule type" value="Genomic_DNA"/>
</dbReference>
<evidence type="ECO:0000256" key="1">
    <source>
        <dbReference type="SAM" id="MobiDB-lite"/>
    </source>
</evidence>
<organism evidence="3 4">
    <name type="scientific">Capillimicrobium parvum</name>
    <dbReference type="NCBI Taxonomy" id="2884022"/>
    <lineage>
        <taxon>Bacteria</taxon>
        <taxon>Bacillati</taxon>
        <taxon>Actinomycetota</taxon>
        <taxon>Thermoleophilia</taxon>
        <taxon>Solirubrobacterales</taxon>
        <taxon>Capillimicrobiaceae</taxon>
        <taxon>Capillimicrobium</taxon>
    </lineage>
</organism>
<dbReference type="Proteomes" id="UP001162834">
    <property type="component" value="Chromosome"/>
</dbReference>
<evidence type="ECO:0000256" key="2">
    <source>
        <dbReference type="SAM" id="SignalP"/>
    </source>
</evidence>
<dbReference type="PROSITE" id="PS51257">
    <property type="entry name" value="PROKAR_LIPOPROTEIN"/>
    <property type="match status" value="1"/>
</dbReference>
<protein>
    <submittedName>
        <fullName evidence="3">Uncharacterized protein</fullName>
    </submittedName>
</protein>
<feature type="region of interest" description="Disordered" evidence="1">
    <location>
        <begin position="105"/>
        <end position="191"/>
    </location>
</feature>
<gene>
    <name evidence="3" type="ORF">DSM104329_01613</name>
</gene>
<accession>A0A9E6XW59</accession>
<feature type="signal peptide" evidence="2">
    <location>
        <begin position="1"/>
        <end position="18"/>
    </location>
</feature>
<feature type="compositionally biased region" description="Pro residues" evidence="1">
    <location>
        <begin position="152"/>
        <end position="162"/>
    </location>
</feature>
<dbReference type="AlphaFoldDB" id="A0A9E6XW59"/>
<feature type="compositionally biased region" description="Low complexity" evidence="1">
    <location>
        <begin position="108"/>
        <end position="151"/>
    </location>
</feature>
<proteinExistence type="predicted"/>